<evidence type="ECO:0000256" key="1">
    <source>
        <dbReference type="PROSITE-ProRule" id="PRU00221"/>
    </source>
</evidence>
<dbReference type="InterPro" id="IPR015943">
    <property type="entry name" value="WD40/YVTN_repeat-like_dom_sf"/>
</dbReference>
<dbReference type="STRING" id="387005.A0A183I640"/>
<dbReference type="SMART" id="SM00320">
    <property type="entry name" value="WD40"/>
    <property type="match status" value="2"/>
</dbReference>
<keyword evidence="1" id="KW-0853">WD repeat</keyword>
<keyword evidence="2" id="KW-0812">Transmembrane</keyword>
<keyword evidence="2" id="KW-1133">Transmembrane helix</keyword>
<dbReference type="InterPro" id="IPR000409">
    <property type="entry name" value="BEACH_dom"/>
</dbReference>
<protein>
    <submittedName>
        <fullName evidence="6">BEACH domain-containing protein</fullName>
    </submittedName>
</protein>
<accession>A0A183I640</accession>
<dbReference type="SUPFAM" id="SSF50978">
    <property type="entry name" value="WD40 repeat-like"/>
    <property type="match status" value="1"/>
</dbReference>
<dbReference type="Proteomes" id="UP000267606">
    <property type="component" value="Unassembled WGS sequence"/>
</dbReference>
<evidence type="ECO:0000256" key="2">
    <source>
        <dbReference type="SAM" id="Phobius"/>
    </source>
</evidence>
<dbReference type="PANTHER" id="PTHR13743">
    <property type="entry name" value="BEIGE/BEACH-RELATED"/>
    <property type="match status" value="1"/>
</dbReference>
<sequence>MILTVTYRVNTMSDRKEESDELSTSALRAMIKTYGQMPLQLFHSPHLPILCSKGYQNTLNISSSPLDTVKGIRWGEFVGSPVTEFGKLTIVLNQKLVCNNDYAGRLIAFSDGTCFAFPSNTCFIYKYGEAVRSRDLCSYGLVTWRHSDGILRLRLHEPKLWWDLANYHTYSVVSAAYCVSFNLLFVGLSCGIVLVYRILLSEFGVKDFALLKTLYAHDAAVRALAICGDFAIAASGCDMGKICIWDLNRLSHVRTLVPGNGKEVQFICISRTSCDVAIVAYSGYGSNITLKTINGLEIGSIDTDVVVTAVAMTSLSEGTAVNCLFLGMQNGVIKIFDMWTMRFVRDIVDYQFLEPIVRLLKQLFVKICANLIDDHATTLL</sequence>
<proteinExistence type="predicted"/>
<reference evidence="4 5" key="2">
    <citation type="submission" date="2018-11" db="EMBL/GenBank/DDBJ databases">
        <authorList>
            <consortium name="Pathogen Informatics"/>
        </authorList>
    </citation>
    <scope>NUCLEOTIDE SEQUENCE [LARGE SCALE GENOMIC DNA]</scope>
</reference>
<dbReference type="EMBL" id="UZAJ01041756">
    <property type="protein sequence ID" value="VDP20823.1"/>
    <property type="molecule type" value="Genomic_DNA"/>
</dbReference>
<keyword evidence="2" id="KW-0472">Membrane</keyword>
<dbReference type="PANTHER" id="PTHR13743:SF86">
    <property type="entry name" value="LYSOSOMAL-TRAFFICKING REGULATOR"/>
    <property type="match status" value="1"/>
</dbReference>
<evidence type="ECO:0000313" key="4">
    <source>
        <dbReference type="EMBL" id="VDP20823.1"/>
    </source>
</evidence>
<evidence type="ECO:0000313" key="5">
    <source>
        <dbReference type="Proteomes" id="UP000267606"/>
    </source>
</evidence>
<gene>
    <name evidence="4" type="ORF">OFLC_LOCUS15202</name>
</gene>
<dbReference type="PROSITE" id="PS50082">
    <property type="entry name" value="WD_REPEATS_2"/>
    <property type="match status" value="1"/>
</dbReference>
<name>A0A183I640_9BILA</name>
<organism evidence="6">
    <name type="scientific">Onchocerca flexuosa</name>
    <dbReference type="NCBI Taxonomy" id="387005"/>
    <lineage>
        <taxon>Eukaryota</taxon>
        <taxon>Metazoa</taxon>
        <taxon>Ecdysozoa</taxon>
        <taxon>Nematoda</taxon>
        <taxon>Chromadorea</taxon>
        <taxon>Rhabditida</taxon>
        <taxon>Spirurina</taxon>
        <taxon>Spiruromorpha</taxon>
        <taxon>Filarioidea</taxon>
        <taxon>Onchocercidae</taxon>
        <taxon>Onchocerca</taxon>
    </lineage>
</organism>
<dbReference type="Gene3D" id="2.130.10.10">
    <property type="entry name" value="YVTN repeat-like/Quinoprotein amine dehydrogenase"/>
    <property type="match status" value="1"/>
</dbReference>
<evidence type="ECO:0000313" key="6">
    <source>
        <dbReference type="WBParaSite" id="OFLC_0001521301-mRNA-1"/>
    </source>
</evidence>
<feature type="repeat" description="WD" evidence="1">
    <location>
        <begin position="214"/>
        <end position="255"/>
    </location>
</feature>
<reference evidence="6" key="1">
    <citation type="submission" date="2016-06" db="UniProtKB">
        <authorList>
            <consortium name="WormBaseParasite"/>
        </authorList>
    </citation>
    <scope>IDENTIFICATION</scope>
</reference>
<dbReference type="InterPro" id="IPR036322">
    <property type="entry name" value="WD40_repeat_dom_sf"/>
</dbReference>
<feature type="transmembrane region" description="Helical" evidence="2">
    <location>
        <begin position="174"/>
        <end position="196"/>
    </location>
</feature>
<evidence type="ECO:0000259" key="3">
    <source>
        <dbReference type="PROSITE" id="PS50197"/>
    </source>
</evidence>
<feature type="domain" description="BEACH" evidence="3">
    <location>
        <begin position="1"/>
        <end position="49"/>
    </location>
</feature>
<dbReference type="PROSITE" id="PS50197">
    <property type="entry name" value="BEACH"/>
    <property type="match status" value="1"/>
</dbReference>
<keyword evidence="5" id="KW-1185">Reference proteome</keyword>
<dbReference type="WBParaSite" id="OFLC_0001521301-mRNA-1">
    <property type="protein sequence ID" value="OFLC_0001521301-mRNA-1"/>
    <property type="gene ID" value="OFLC_0001521301"/>
</dbReference>
<dbReference type="InterPro" id="IPR001680">
    <property type="entry name" value="WD40_rpt"/>
</dbReference>
<dbReference type="AlphaFoldDB" id="A0A183I640"/>
<dbReference type="InterPro" id="IPR050865">
    <property type="entry name" value="BEACH_Domain"/>
</dbReference>